<dbReference type="SUPFAM" id="SSF110296">
    <property type="entry name" value="Oligoxyloglucan reducing end-specific cellobiohydrolase"/>
    <property type="match status" value="1"/>
</dbReference>
<accession>A0ABT5KZ26</accession>
<dbReference type="Gene3D" id="2.130.10.10">
    <property type="entry name" value="YVTN repeat-like/Quinoprotein amine dehydrogenase"/>
    <property type="match status" value="2"/>
</dbReference>
<keyword evidence="1" id="KW-0732">Signal</keyword>
<feature type="chain" id="PRO_5046155216" description="Photosynthesis system II assembly factor Ycf48/Hcf136-like domain-containing protein" evidence="1">
    <location>
        <begin position="22"/>
        <end position="387"/>
    </location>
</feature>
<organism evidence="2 3">
    <name type="scientific">Alteromonas gilva</name>
    <dbReference type="NCBI Taxonomy" id="2987522"/>
    <lineage>
        <taxon>Bacteria</taxon>
        <taxon>Pseudomonadati</taxon>
        <taxon>Pseudomonadota</taxon>
        <taxon>Gammaproteobacteria</taxon>
        <taxon>Alteromonadales</taxon>
        <taxon>Alteromonadaceae</taxon>
        <taxon>Alteromonas/Salinimonas group</taxon>
        <taxon>Alteromonas</taxon>
    </lineage>
</organism>
<proteinExistence type="predicted"/>
<dbReference type="RefSeq" id="WP_273638686.1">
    <property type="nucleotide sequence ID" value="NZ_JAQQXP010000001.1"/>
</dbReference>
<feature type="signal peptide" evidence="1">
    <location>
        <begin position="1"/>
        <end position="21"/>
    </location>
</feature>
<dbReference type="EMBL" id="JAQQXP010000001">
    <property type="protein sequence ID" value="MDC8830022.1"/>
    <property type="molecule type" value="Genomic_DNA"/>
</dbReference>
<keyword evidence="3" id="KW-1185">Reference proteome</keyword>
<gene>
    <name evidence="2" type="ORF">OIK42_04500</name>
</gene>
<name>A0ABT5KZ26_9ALTE</name>
<dbReference type="InterPro" id="IPR015943">
    <property type="entry name" value="WD40/YVTN_repeat-like_dom_sf"/>
</dbReference>
<evidence type="ECO:0000313" key="2">
    <source>
        <dbReference type="EMBL" id="MDC8830022.1"/>
    </source>
</evidence>
<dbReference type="PROSITE" id="PS51257">
    <property type="entry name" value="PROKAR_LIPOPROTEIN"/>
    <property type="match status" value="1"/>
</dbReference>
<reference evidence="2 3" key="1">
    <citation type="submission" date="2022-10" db="EMBL/GenBank/DDBJ databases">
        <title>Alteromonas sp. chi3 Genome sequencing.</title>
        <authorList>
            <person name="Park S."/>
        </authorList>
    </citation>
    <scope>NUCLEOTIDE SEQUENCE [LARGE SCALE GENOMIC DNA]</scope>
    <source>
        <strain evidence="3">chi3</strain>
    </source>
</reference>
<sequence>MSNTKLQLTAFIFTSFVLLSACQENPPPYEPTPAELNVTINSIELTGLTINEITRLSTANNSILSVAATSGGLYLLNGSNWQPVTSQRWEIQDFLAVQDDHWLAVVGADNSNQSMLIRSLDKGSHWSTVTNNFGGSAKPSEMTPEPIYRLASNAAGDKLYAVGTQVLAESLDAGTTWQAISGIWNGFARGYRSLINIPPEQAVDNTEIFFYGGQGAIENPLLRRFDVISSYPDSYTEGSETIMDVTGEDLLPVPSTIRSIVPVTAKEGDFVATGEGGLIRTFDNGMTWQALRTNDTSRFYFDLIIHPDQPDFWVTAGWNKNFENPQPFIVEVSLDRGESWQEFEWKNYDGDAIFGGVRSMEWADPDANQVHFGTTRGGIITVNITVP</sequence>
<evidence type="ECO:0000256" key="1">
    <source>
        <dbReference type="SAM" id="SignalP"/>
    </source>
</evidence>
<dbReference type="Proteomes" id="UP001218788">
    <property type="component" value="Unassembled WGS sequence"/>
</dbReference>
<evidence type="ECO:0008006" key="4">
    <source>
        <dbReference type="Google" id="ProtNLM"/>
    </source>
</evidence>
<evidence type="ECO:0000313" key="3">
    <source>
        <dbReference type="Proteomes" id="UP001218788"/>
    </source>
</evidence>
<comment type="caution">
    <text evidence="2">The sequence shown here is derived from an EMBL/GenBank/DDBJ whole genome shotgun (WGS) entry which is preliminary data.</text>
</comment>
<protein>
    <recommendedName>
        <fullName evidence="4">Photosynthesis system II assembly factor Ycf48/Hcf136-like domain-containing protein</fullName>
    </recommendedName>
</protein>